<dbReference type="PRINTS" id="PR00723">
    <property type="entry name" value="SUBTILISIN"/>
</dbReference>
<comment type="subcellular location">
    <subcellularLocation>
        <location evidence="1">Cell membrane</location>
        <topology evidence="1">Single-pass membrane protein</topology>
    </subcellularLocation>
</comment>
<dbReference type="GO" id="GO:0016485">
    <property type="term" value="P:protein processing"/>
    <property type="evidence" value="ECO:0007669"/>
    <property type="project" value="TreeGrafter"/>
</dbReference>
<comment type="similarity">
    <text evidence="2 11">Belongs to the peptidase S8 family.</text>
</comment>
<gene>
    <name evidence="14" type="ORF">BST26_09545</name>
</gene>
<evidence type="ECO:0000256" key="1">
    <source>
        <dbReference type="ARBA" id="ARBA00004162"/>
    </source>
</evidence>
<sequence>MIRRAARVAGAATAVLAAVALSGAPAGAINEPVVDAAAPTPSGNTGPSVPMAQRGECVVTALRTGTDIAATTAAARQLNLPGAWAYSRGEGQKVAVIDTGVNAGPQLPNLIGGGDFLGTGNGLTDCDGHGTLVAGLIAGQPGVGAFSGVAPGAEIIALRQTSPRFSPNANGQDPAATRAAADIDSLARSVVHAADLGARVIVISMTTCLPADSTLNQSALGAALRYAARDKDAVIIAAAGDIGGANTNCQANPLGGIAGGADPRSWGGVGSLSVPAWWSQYVLSVGSVDDGGQPSGFSMSGPWLGIAAPGENILSLSNAAGGGLANATPDGRGKYNNLSGTGYASAYVAGVAALVRSRFPDLPANQVVDRLTRTAHNGARSPSNLVGAGVVDPVAALTWELPARNTGPAQTPIDAPVPVPEADHTGRIVSFTGAGLLALIVAGAALTMRRRTDQPGPENPSPEHPREEAVS</sequence>
<keyword evidence="5" id="KW-0812">Transmembrane</keyword>
<reference evidence="14 15" key="1">
    <citation type="submission" date="2016-12" db="EMBL/GenBank/DDBJ databases">
        <title>The new phylogeny of genus Mycobacterium.</title>
        <authorList>
            <person name="Tortoli E."/>
            <person name="Trovato A."/>
            <person name="Cirillo D.M."/>
        </authorList>
    </citation>
    <scope>NUCLEOTIDE SEQUENCE [LARGE SCALE GENOMIC DNA]</scope>
    <source>
        <strain evidence="14 15">DSM 45130</strain>
    </source>
</reference>
<organism evidence="14 15">
    <name type="scientific">Mycolicibacterium insubricum</name>
    <dbReference type="NCBI Taxonomy" id="444597"/>
    <lineage>
        <taxon>Bacteria</taxon>
        <taxon>Bacillati</taxon>
        <taxon>Actinomycetota</taxon>
        <taxon>Actinomycetes</taxon>
        <taxon>Mycobacteriales</taxon>
        <taxon>Mycobacteriaceae</taxon>
        <taxon>Mycolicibacterium</taxon>
    </lineage>
</organism>
<keyword evidence="15" id="KW-1185">Reference proteome</keyword>
<dbReference type="PANTHER" id="PTHR42884">
    <property type="entry name" value="PROPROTEIN CONVERTASE SUBTILISIN/KEXIN-RELATED"/>
    <property type="match status" value="1"/>
</dbReference>
<feature type="chain" id="PRO_5043579421" evidence="13">
    <location>
        <begin position="29"/>
        <end position="471"/>
    </location>
</feature>
<evidence type="ECO:0000256" key="3">
    <source>
        <dbReference type="ARBA" id="ARBA00022475"/>
    </source>
</evidence>
<dbReference type="InterPro" id="IPR036852">
    <property type="entry name" value="Peptidase_S8/S53_dom_sf"/>
</dbReference>
<dbReference type="InterPro" id="IPR015500">
    <property type="entry name" value="Peptidase_S8_subtilisin-rel"/>
</dbReference>
<evidence type="ECO:0000256" key="5">
    <source>
        <dbReference type="ARBA" id="ARBA00022692"/>
    </source>
</evidence>
<dbReference type="NCBIfam" id="TIGR03921">
    <property type="entry name" value="T7SS_mycosin"/>
    <property type="match status" value="1"/>
</dbReference>
<dbReference type="GO" id="GO:0004252">
    <property type="term" value="F:serine-type endopeptidase activity"/>
    <property type="evidence" value="ECO:0007669"/>
    <property type="project" value="InterPro"/>
</dbReference>
<evidence type="ECO:0000256" key="11">
    <source>
        <dbReference type="PROSITE-ProRule" id="PRU01240"/>
    </source>
</evidence>
<keyword evidence="9" id="KW-1133">Transmembrane helix</keyword>
<dbReference type="PROSITE" id="PS51892">
    <property type="entry name" value="SUBTILASE"/>
    <property type="match status" value="1"/>
</dbReference>
<keyword evidence="10" id="KW-0472">Membrane</keyword>
<evidence type="ECO:0000256" key="12">
    <source>
        <dbReference type="SAM" id="MobiDB-lite"/>
    </source>
</evidence>
<dbReference type="Proteomes" id="UP000192801">
    <property type="component" value="Unassembled WGS sequence"/>
</dbReference>
<evidence type="ECO:0000256" key="9">
    <source>
        <dbReference type="ARBA" id="ARBA00022989"/>
    </source>
</evidence>
<dbReference type="AlphaFoldDB" id="A0A1X0DGG8"/>
<proteinExistence type="inferred from homology"/>
<keyword evidence="4 14" id="KW-0645">Protease</keyword>
<dbReference type="InterPro" id="IPR023834">
    <property type="entry name" value="T7SS_pept_S8A_mycosin"/>
</dbReference>
<evidence type="ECO:0000313" key="14">
    <source>
        <dbReference type="EMBL" id="ORA70920.1"/>
    </source>
</evidence>
<dbReference type="PROSITE" id="PS00137">
    <property type="entry name" value="SUBTILASE_HIS"/>
    <property type="match status" value="1"/>
</dbReference>
<dbReference type="Gene3D" id="3.40.50.200">
    <property type="entry name" value="Peptidase S8/S53 domain"/>
    <property type="match status" value="1"/>
</dbReference>
<name>A0A1X0DGG8_9MYCO</name>
<evidence type="ECO:0000256" key="6">
    <source>
        <dbReference type="ARBA" id="ARBA00022729"/>
    </source>
</evidence>
<dbReference type="STRING" id="444597.BST26_09545"/>
<dbReference type="RefSeq" id="WP_083030537.1">
    <property type="nucleotide sequence ID" value="NZ_AP022618.1"/>
</dbReference>
<evidence type="ECO:0000256" key="10">
    <source>
        <dbReference type="ARBA" id="ARBA00023136"/>
    </source>
</evidence>
<keyword evidence="7" id="KW-0378">Hydrolase</keyword>
<feature type="signal peptide" evidence="13">
    <location>
        <begin position="1"/>
        <end position="28"/>
    </location>
</feature>
<keyword evidence="6 13" id="KW-0732">Signal</keyword>
<evidence type="ECO:0000256" key="2">
    <source>
        <dbReference type="ARBA" id="ARBA00011073"/>
    </source>
</evidence>
<evidence type="ECO:0000256" key="7">
    <source>
        <dbReference type="ARBA" id="ARBA00022801"/>
    </source>
</evidence>
<evidence type="ECO:0000313" key="15">
    <source>
        <dbReference type="Proteomes" id="UP000192801"/>
    </source>
</evidence>
<comment type="caution">
    <text evidence="14">The sequence shown here is derived from an EMBL/GenBank/DDBJ whole genome shotgun (WGS) entry which is preliminary data.</text>
</comment>
<feature type="compositionally biased region" description="Basic and acidic residues" evidence="12">
    <location>
        <begin position="461"/>
        <end position="471"/>
    </location>
</feature>
<evidence type="ECO:0000256" key="8">
    <source>
        <dbReference type="ARBA" id="ARBA00022825"/>
    </source>
</evidence>
<feature type="region of interest" description="Disordered" evidence="12">
    <location>
        <begin position="451"/>
        <end position="471"/>
    </location>
</feature>
<comment type="caution">
    <text evidence="11">Lacks conserved residue(s) required for the propagation of feature annotation.</text>
</comment>
<dbReference type="OrthoDB" id="9798386at2"/>
<accession>A0A1X0DGG8</accession>
<dbReference type="GO" id="GO:0005886">
    <property type="term" value="C:plasma membrane"/>
    <property type="evidence" value="ECO:0007669"/>
    <property type="project" value="UniProtKB-SubCell"/>
</dbReference>
<dbReference type="EMBL" id="MVHS01000017">
    <property type="protein sequence ID" value="ORA70920.1"/>
    <property type="molecule type" value="Genomic_DNA"/>
</dbReference>
<dbReference type="InterPro" id="IPR000209">
    <property type="entry name" value="Peptidase_S8/S53_dom"/>
</dbReference>
<evidence type="ECO:0000256" key="4">
    <source>
        <dbReference type="ARBA" id="ARBA00022670"/>
    </source>
</evidence>
<dbReference type="PANTHER" id="PTHR42884:SF14">
    <property type="entry name" value="NEUROENDOCRINE CONVERTASE 1"/>
    <property type="match status" value="1"/>
</dbReference>
<dbReference type="Pfam" id="PF00082">
    <property type="entry name" value="Peptidase_S8"/>
    <property type="match status" value="1"/>
</dbReference>
<evidence type="ECO:0000256" key="13">
    <source>
        <dbReference type="SAM" id="SignalP"/>
    </source>
</evidence>
<keyword evidence="8" id="KW-0720">Serine protease</keyword>
<protein>
    <submittedName>
        <fullName evidence="14">Type VII secretion-associated serine protease mycosin</fullName>
    </submittedName>
</protein>
<dbReference type="InterPro" id="IPR022398">
    <property type="entry name" value="Peptidase_S8_His-AS"/>
</dbReference>
<keyword evidence="3" id="KW-1003">Cell membrane</keyword>
<dbReference type="SUPFAM" id="SSF52743">
    <property type="entry name" value="Subtilisin-like"/>
    <property type="match status" value="1"/>
</dbReference>